<dbReference type="AlphaFoldDB" id="W1NZA0"/>
<dbReference type="Proteomes" id="UP000017836">
    <property type="component" value="Unassembled WGS sequence"/>
</dbReference>
<dbReference type="EMBL" id="KI394855">
    <property type="protein sequence ID" value="ERN00641.1"/>
    <property type="molecule type" value="Genomic_DNA"/>
</dbReference>
<accession>W1NZA0</accession>
<dbReference type="Gramene" id="ERN00641">
    <property type="protein sequence ID" value="ERN00641"/>
    <property type="gene ID" value="AMTR_s00091p00173550"/>
</dbReference>
<dbReference type="PANTHER" id="PTHR31865:SF1">
    <property type="entry name" value="INSERTASE, PUTATIVE (DUF1685)-RELATED"/>
    <property type="match status" value="1"/>
</dbReference>
<organism evidence="2 3">
    <name type="scientific">Amborella trichopoda</name>
    <dbReference type="NCBI Taxonomy" id="13333"/>
    <lineage>
        <taxon>Eukaryota</taxon>
        <taxon>Viridiplantae</taxon>
        <taxon>Streptophyta</taxon>
        <taxon>Embryophyta</taxon>
        <taxon>Tracheophyta</taxon>
        <taxon>Spermatophyta</taxon>
        <taxon>Magnoliopsida</taxon>
        <taxon>Amborellales</taxon>
        <taxon>Amborellaceae</taxon>
        <taxon>Amborella</taxon>
    </lineage>
</organism>
<name>W1NZA0_AMBTC</name>
<dbReference type="Pfam" id="PF07939">
    <property type="entry name" value="DUF1685"/>
    <property type="match status" value="1"/>
</dbReference>
<gene>
    <name evidence="2" type="ORF">AMTR_s00091p00173550</name>
</gene>
<dbReference type="OrthoDB" id="641808at2759"/>
<reference evidence="3" key="1">
    <citation type="journal article" date="2013" name="Science">
        <title>The Amborella genome and the evolution of flowering plants.</title>
        <authorList>
            <consortium name="Amborella Genome Project"/>
        </authorList>
    </citation>
    <scope>NUCLEOTIDE SEQUENCE [LARGE SCALE GENOMIC DNA]</scope>
</reference>
<dbReference type="OMA" id="CREEAWL"/>
<dbReference type="KEGG" id="atr:18428710"/>
<feature type="region of interest" description="Disordered" evidence="1">
    <location>
        <begin position="1"/>
        <end position="20"/>
    </location>
</feature>
<sequence length="192" mass="21608">MEGKLRESELSELCRDGTERGKGVLRPEKFRESELSELCRGSKEKGRRFSAGGAGKEMMRRSLGGLYKQRSLSSDYYREEAWLRRKDNSKRRTKSVTDEDLDELRGCIELGFGFGASDDHRLTDTLPALDLYYAVNRQYNDSISKSSASDSSGSPVGCPHNSFFGPGDSPQLMKTRLRQWAQVVACSVRQCC</sequence>
<keyword evidence="3" id="KW-1185">Reference proteome</keyword>
<protein>
    <recommendedName>
        <fullName evidence="4">DUF1685 domain-containing protein</fullName>
    </recommendedName>
</protein>
<proteinExistence type="predicted"/>
<dbReference type="eggNOG" id="KOG4197">
    <property type="taxonomic scope" value="Eukaryota"/>
</dbReference>
<evidence type="ECO:0000313" key="2">
    <source>
        <dbReference type="EMBL" id="ERN00641.1"/>
    </source>
</evidence>
<evidence type="ECO:0000256" key="1">
    <source>
        <dbReference type="SAM" id="MobiDB-lite"/>
    </source>
</evidence>
<evidence type="ECO:0000313" key="3">
    <source>
        <dbReference type="Proteomes" id="UP000017836"/>
    </source>
</evidence>
<dbReference type="PANTHER" id="PTHR31865">
    <property type="entry name" value="OSJNBA0071G03.3 PROTEIN"/>
    <property type="match status" value="1"/>
</dbReference>
<evidence type="ECO:0008006" key="4">
    <source>
        <dbReference type="Google" id="ProtNLM"/>
    </source>
</evidence>
<dbReference type="InterPro" id="IPR012881">
    <property type="entry name" value="DUF1685"/>
</dbReference>
<dbReference type="HOGENOM" id="CLU_105206_2_1_1"/>